<evidence type="ECO:0000256" key="1">
    <source>
        <dbReference type="SAM" id="MobiDB-lite"/>
    </source>
</evidence>
<feature type="region of interest" description="Disordered" evidence="1">
    <location>
        <begin position="280"/>
        <end position="304"/>
    </location>
</feature>
<dbReference type="HOGENOM" id="CLU_065837_0_0_1"/>
<feature type="compositionally biased region" description="Polar residues" evidence="1">
    <location>
        <begin position="118"/>
        <end position="130"/>
    </location>
</feature>
<dbReference type="AlphaFoldDB" id="A0A0C2YZE3"/>
<evidence type="ECO:0000313" key="2">
    <source>
        <dbReference type="EMBL" id="KIM46347.1"/>
    </source>
</evidence>
<dbReference type="OrthoDB" id="3211926at2759"/>
<evidence type="ECO:0000313" key="3">
    <source>
        <dbReference type="Proteomes" id="UP000053424"/>
    </source>
</evidence>
<gene>
    <name evidence="2" type="ORF">M413DRAFT_24085</name>
</gene>
<reference evidence="3" key="2">
    <citation type="submission" date="2015-01" db="EMBL/GenBank/DDBJ databases">
        <title>Evolutionary Origins and Diversification of the Mycorrhizal Mutualists.</title>
        <authorList>
            <consortium name="DOE Joint Genome Institute"/>
            <consortium name="Mycorrhizal Genomics Consortium"/>
            <person name="Kohler A."/>
            <person name="Kuo A."/>
            <person name="Nagy L.G."/>
            <person name="Floudas D."/>
            <person name="Copeland A."/>
            <person name="Barry K.W."/>
            <person name="Cichocki N."/>
            <person name="Veneault-Fourrey C."/>
            <person name="LaButti K."/>
            <person name="Lindquist E.A."/>
            <person name="Lipzen A."/>
            <person name="Lundell T."/>
            <person name="Morin E."/>
            <person name="Murat C."/>
            <person name="Riley R."/>
            <person name="Ohm R."/>
            <person name="Sun H."/>
            <person name="Tunlid A."/>
            <person name="Henrissat B."/>
            <person name="Grigoriev I.V."/>
            <person name="Hibbett D.S."/>
            <person name="Martin F."/>
        </authorList>
    </citation>
    <scope>NUCLEOTIDE SEQUENCE [LARGE SCALE GENOMIC DNA]</scope>
    <source>
        <strain evidence="3">h7</strain>
    </source>
</reference>
<proteinExistence type="predicted"/>
<feature type="region of interest" description="Disordered" evidence="1">
    <location>
        <begin position="94"/>
        <end position="134"/>
    </location>
</feature>
<feature type="region of interest" description="Disordered" evidence="1">
    <location>
        <begin position="232"/>
        <end position="255"/>
    </location>
</feature>
<sequence>MKRPGPLQELPLDRFLLSNPNLSASAIESNKRPLSPGGPTLFSPAKRRILNEEGIFSPEKSWKGPLPCSKGLLASPARFHDVLAGPASPARVLDFGSPKNATGDPQKRPNLSAAALDATSSRITTSTQDLAPSPELKPRITRQARVLHPLEHGGVPLDDIPPVRLRPIPSFIPRELPPQPDPCSIHYPGFEVFRDAHIIVFSFEDNEPPLKKLEVDHDATKENIIPQRNRPKVTMTPSSADLKSRVNDQDSTPSSVKKVNLMNSTHKGVMLSGVNFSTTPKRRAMNGKQKATPHASTPQADKRALRQSMMDEVDCGEGQIDD</sequence>
<dbReference type="Proteomes" id="UP000053424">
    <property type="component" value="Unassembled WGS sequence"/>
</dbReference>
<name>A0A0C2YZE3_HEBCY</name>
<reference evidence="2 3" key="1">
    <citation type="submission" date="2014-04" db="EMBL/GenBank/DDBJ databases">
        <authorList>
            <consortium name="DOE Joint Genome Institute"/>
            <person name="Kuo A."/>
            <person name="Gay G."/>
            <person name="Dore J."/>
            <person name="Kohler A."/>
            <person name="Nagy L.G."/>
            <person name="Floudas D."/>
            <person name="Copeland A."/>
            <person name="Barry K.W."/>
            <person name="Cichocki N."/>
            <person name="Veneault-Fourrey C."/>
            <person name="LaButti K."/>
            <person name="Lindquist E.A."/>
            <person name="Lipzen A."/>
            <person name="Lundell T."/>
            <person name="Morin E."/>
            <person name="Murat C."/>
            <person name="Sun H."/>
            <person name="Tunlid A."/>
            <person name="Henrissat B."/>
            <person name="Grigoriev I.V."/>
            <person name="Hibbett D.S."/>
            <person name="Martin F."/>
            <person name="Nordberg H.P."/>
            <person name="Cantor M.N."/>
            <person name="Hua S.X."/>
        </authorList>
    </citation>
    <scope>NUCLEOTIDE SEQUENCE [LARGE SCALE GENOMIC DNA]</scope>
    <source>
        <strain evidence="3">h7</strain>
    </source>
</reference>
<organism evidence="2 3">
    <name type="scientific">Hebeloma cylindrosporum</name>
    <dbReference type="NCBI Taxonomy" id="76867"/>
    <lineage>
        <taxon>Eukaryota</taxon>
        <taxon>Fungi</taxon>
        <taxon>Dikarya</taxon>
        <taxon>Basidiomycota</taxon>
        <taxon>Agaricomycotina</taxon>
        <taxon>Agaricomycetes</taxon>
        <taxon>Agaricomycetidae</taxon>
        <taxon>Agaricales</taxon>
        <taxon>Agaricineae</taxon>
        <taxon>Hymenogastraceae</taxon>
        <taxon>Hebeloma</taxon>
    </lineage>
</organism>
<protein>
    <submittedName>
        <fullName evidence="2">Uncharacterized protein</fullName>
    </submittedName>
</protein>
<dbReference type="EMBL" id="KN831771">
    <property type="protein sequence ID" value="KIM46347.1"/>
    <property type="molecule type" value="Genomic_DNA"/>
</dbReference>
<feature type="region of interest" description="Disordered" evidence="1">
    <location>
        <begin position="26"/>
        <end position="45"/>
    </location>
</feature>
<accession>A0A0C2YZE3</accession>
<keyword evidence="3" id="KW-1185">Reference proteome</keyword>